<dbReference type="SMART" id="SM00448">
    <property type="entry name" value="REC"/>
    <property type="match status" value="1"/>
</dbReference>
<evidence type="ECO:0000256" key="1">
    <source>
        <dbReference type="ARBA" id="ARBA00023015"/>
    </source>
</evidence>
<keyword evidence="1" id="KW-0805">Transcription regulation</keyword>
<dbReference type="SUPFAM" id="SSF52172">
    <property type="entry name" value="CheY-like"/>
    <property type="match status" value="1"/>
</dbReference>
<dbReference type="Gene3D" id="3.40.50.2300">
    <property type="match status" value="1"/>
</dbReference>
<protein>
    <submittedName>
        <fullName evidence="7">Response regulator</fullName>
    </submittedName>
</protein>
<keyword evidence="3" id="KW-0804">Transcription</keyword>
<dbReference type="EMBL" id="JBDIMF010000002">
    <property type="protein sequence ID" value="MEN2786082.1"/>
    <property type="molecule type" value="Genomic_DNA"/>
</dbReference>
<evidence type="ECO:0000256" key="2">
    <source>
        <dbReference type="ARBA" id="ARBA00023125"/>
    </source>
</evidence>
<proteinExistence type="predicted"/>
<sequence>MSDTSRTVHIVDDDEAIRQSIGFTLRKAGYDVETYASGIQFLKQASRSRLGCVLLDVRMPEIDGLEVQARLAAQGIMLPIVMLTGHGDVTLAVRAIKAGAIEFLEKPFERTALLAAIDEALRHAGRDDRAQLAAAEATVRLAALTARERDVLEGMVVGQPNKLIAYELDIATRTVEVHRANLMEKLSARSLSDVLRIAFAAGLGEAETTKPVPPSFTT</sequence>
<name>A0ABU9XQH7_9SPHN</name>
<dbReference type="SMART" id="SM00421">
    <property type="entry name" value="HTH_LUXR"/>
    <property type="match status" value="1"/>
</dbReference>
<evidence type="ECO:0000313" key="8">
    <source>
        <dbReference type="Proteomes" id="UP001404104"/>
    </source>
</evidence>
<reference evidence="7 8" key="1">
    <citation type="submission" date="2024-05" db="EMBL/GenBank/DDBJ databases">
        <authorList>
            <person name="Liu Q."/>
            <person name="Xin Y.-H."/>
        </authorList>
    </citation>
    <scope>NUCLEOTIDE SEQUENCE [LARGE SCALE GENOMIC DNA]</scope>
    <source>
        <strain evidence="7 8">CGMCC 1.15349</strain>
    </source>
</reference>
<dbReference type="InterPro" id="IPR000792">
    <property type="entry name" value="Tscrpt_reg_LuxR_C"/>
</dbReference>
<feature type="modified residue" description="4-aspartylphosphate" evidence="4">
    <location>
        <position position="56"/>
    </location>
</feature>
<comment type="caution">
    <text evidence="7">The sequence shown here is derived from an EMBL/GenBank/DDBJ whole genome shotgun (WGS) entry which is preliminary data.</text>
</comment>
<dbReference type="PROSITE" id="PS00622">
    <property type="entry name" value="HTH_LUXR_1"/>
    <property type="match status" value="1"/>
</dbReference>
<dbReference type="CDD" id="cd06170">
    <property type="entry name" value="LuxR_C_like"/>
    <property type="match status" value="1"/>
</dbReference>
<feature type="domain" description="HTH luxR-type" evidence="5">
    <location>
        <begin position="137"/>
        <end position="202"/>
    </location>
</feature>
<keyword evidence="2" id="KW-0238">DNA-binding</keyword>
<dbReference type="PANTHER" id="PTHR44688:SF16">
    <property type="entry name" value="DNA-BINDING TRANSCRIPTIONAL ACTIVATOR DEVR_DOSR"/>
    <property type="match status" value="1"/>
</dbReference>
<dbReference type="PROSITE" id="PS50043">
    <property type="entry name" value="HTH_LUXR_2"/>
    <property type="match status" value="1"/>
</dbReference>
<dbReference type="InterPro" id="IPR011006">
    <property type="entry name" value="CheY-like_superfamily"/>
</dbReference>
<dbReference type="InterPro" id="IPR001789">
    <property type="entry name" value="Sig_transdc_resp-reg_receiver"/>
</dbReference>
<dbReference type="PRINTS" id="PR00038">
    <property type="entry name" value="HTHLUXR"/>
</dbReference>
<gene>
    <name evidence="7" type="ORF">ABC969_06550</name>
</gene>
<dbReference type="Gene3D" id="1.10.10.10">
    <property type="entry name" value="Winged helix-like DNA-binding domain superfamily/Winged helix DNA-binding domain"/>
    <property type="match status" value="1"/>
</dbReference>
<evidence type="ECO:0000259" key="6">
    <source>
        <dbReference type="PROSITE" id="PS50110"/>
    </source>
</evidence>
<dbReference type="Pfam" id="PF00196">
    <property type="entry name" value="GerE"/>
    <property type="match status" value="1"/>
</dbReference>
<organism evidence="7 8">
    <name type="scientific">Sphingomonas qilianensis</name>
    <dbReference type="NCBI Taxonomy" id="1736690"/>
    <lineage>
        <taxon>Bacteria</taxon>
        <taxon>Pseudomonadati</taxon>
        <taxon>Pseudomonadota</taxon>
        <taxon>Alphaproteobacteria</taxon>
        <taxon>Sphingomonadales</taxon>
        <taxon>Sphingomonadaceae</taxon>
        <taxon>Sphingomonas</taxon>
    </lineage>
</organism>
<dbReference type="PROSITE" id="PS50110">
    <property type="entry name" value="RESPONSE_REGULATORY"/>
    <property type="match status" value="1"/>
</dbReference>
<accession>A0ABU9XQH7</accession>
<dbReference type="Pfam" id="PF00072">
    <property type="entry name" value="Response_reg"/>
    <property type="match status" value="1"/>
</dbReference>
<dbReference type="RefSeq" id="WP_345863883.1">
    <property type="nucleotide sequence ID" value="NZ_JBDIMF010000002.1"/>
</dbReference>
<evidence type="ECO:0000259" key="5">
    <source>
        <dbReference type="PROSITE" id="PS50043"/>
    </source>
</evidence>
<feature type="domain" description="Response regulatory" evidence="6">
    <location>
        <begin position="7"/>
        <end position="121"/>
    </location>
</feature>
<keyword evidence="4" id="KW-0597">Phosphoprotein</keyword>
<keyword evidence="8" id="KW-1185">Reference proteome</keyword>
<evidence type="ECO:0000313" key="7">
    <source>
        <dbReference type="EMBL" id="MEN2786082.1"/>
    </source>
</evidence>
<dbReference type="PANTHER" id="PTHR44688">
    <property type="entry name" value="DNA-BINDING TRANSCRIPTIONAL ACTIVATOR DEVR_DOSR"/>
    <property type="match status" value="1"/>
</dbReference>
<dbReference type="CDD" id="cd17537">
    <property type="entry name" value="REC_FixJ"/>
    <property type="match status" value="1"/>
</dbReference>
<dbReference type="InterPro" id="IPR036388">
    <property type="entry name" value="WH-like_DNA-bd_sf"/>
</dbReference>
<evidence type="ECO:0000256" key="4">
    <source>
        <dbReference type="PROSITE-ProRule" id="PRU00169"/>
    </source>
</evidence>
<evidence type="ECO:0000256" key="3">
    <source>
        <dbReference type="ARBA" id="ARBA00023163"/>
    </source>
</evidence>
<dbReference type="Proteomes" id="UP001404104">
    <property type="component" value="Unassembled WGS sequence"/>
</dbReference>